<accession>A0A8H3C6K3</accession>
<dbReference type="EMBL" id="CAJMWW010000630">
    <property type="protein sequence ID" value="CAE6476204.1"/>
    <property type="molecule type" value="Genomic_DNA"/>
</dbReference>
<protein>
    <submittedName>
        <fullName evidence="2">Uncharacterized protein</fullName>
    </submittedName>
</protein>
<reference evidence="2" key="1">
    <citation type="submission" date="2021-01" db="EMBL/GenBank/DDBJ databases">
        <authorList>
            <person name="Kaushik A."/>
        </authorList>
    </citation>
    <scope>NUCLEOTIDE SEQUENCE</scope>
    <source>
        <strain evidence="2">AG3-T5</strain>
    </source>
</reference>
<comment type="caution">
    <text evidence="2">The sequence shown here is derived from an EMBL/GenBank/DDBJ whole genome shotgun (WGS) entry which is preliminary data.</text>
</comment>
<organism evidence="2 3">
    <name type="scientific">Rhizoctonia solani</name>
    <dbReference type="NCBI Taxonomy" id="456999"/>
    <lineage>
        <taxon>Eukaryota</taxon>
        <taxon>Fungi</taxon>
        <taxon>Dikarya</taxon>
        <taxon>Basidiomycota</taxon>
        <taxon>Agaricomycotina</taxon>
        <taxon>Agaricomycetes</taxon>
        <taxon>Cantharellales</taxon>
        <taxon>Ceratobasidiaceae</taxon>
        <taxon>Rhizoctonia</taxon>
    </lineage>
</organism>
<feature type="region of interest" description="Disordered" evidence="1">
    <location>
        <begin position="142"/>
        <end position="181"/>
    </location>
</feature>
<sequence length="529" mass="61538">MARRGQLDVELAEQTYMECWDQFQTWASRHTSETLRFDYLFNPDDEDDEELDESLFHAGSPNHTLYETDRELRVSYYDPIEIDLEDDLLEPILGSSPTSPHWLNRYTTEPIPQYSGFSHIRQLNYIRGDVWTQKLTGERIRVASGDDEDEEGEDEGEGGAKESGNKGKNKKEEKEKEPKIEIKESVMDAMKAMELLRSRTLVNLEVDDHSATNPESMPFVPPEMKRRSMRGTLFSYEASFIDIEAWQHLDAGWDNDEDIIGAETIRRLLYANHMAEERVDRTKVIPQDIRKLYGFLRHRTYPDLDVIFPREPPLPRLNLDEWGQKDEQASLESRIREKAFNICAKIHCQVVMCPTHYAARERALTEQEAHETHEAQEADMVIRRGRGPQTPKWEVPKLSAHELFTKFKREKRQRCGKDCFYSLGVPEHGDLSFDVTEHESDPSARTQADIETIWKVDPDAVPCDVAELSWDKVTCRQAYNIRNRLYSYLYEPEPDEDDPGIEERRGGHSGGSKEKYIPRWKNAITWAHV</sequence>
<dbReference type="Proteomes" id="UP000663841">
    <property type="component" value="Unassembled WGS sequence"/>
</dbReference>
<name>A0A8H3C6K3_9AGAM</name>
<feature type="compositionally biased region" description="Acidic residues" evidence="1">
    <location>
        <begin position="145"/>
        <end position="157"/>
    </location>
</feature>
<feature type="compositionally biased region" description="Basic and acidic residues" evidence="1">
    <location>
        <begin position="158"/>
        <end position="181"/>
    </location>
</feature>
<gene>
    <name evidence="2" type="ORF">RDB_LOCUS190533</name>
</gene>
<proteinExistence type="predicted"/>
<feature type="region of interest" description="Disordered" evidence="1">
    <location>
        <begin position="494"/>
        <end position="514"/>
    </location>
</feature>
<evidence type="ECO:0000313" key="3">
    <source>
        <dbReference type="Proteomes" id="UP000663841"/>
    </source>
</evidence>
<dbReference type="AlphaFoldDB" id="A0A8H3C6K3"/>
<feature type="compositionally biased region" description="Basic and acidic residues" evidence="1">
    <location>
        <begin position="501"/>
        <end position="514"/>
    </location>
</feature>
<evidence type="ECO:0000256" key="1">
    <source>
        <dbReference type="SAM" id="MobiDB-lite"/>
    </source>
</evidence>
<evidence type="ECO:0000313" key="2">
    <source>
        <dbReference type="EMBL" id="CAE6476204.1"/>
    </source>
</evidence>